<feature type="transmembrane region" description="Helical" evidence="1">
    <location>
        <begin position="12"/>
        <end position="35"/>
    </location>
</feature>
<dbReference type="AlphaFoldDB" id="W2TUJ4"/>
<gene>
    <name evidence="2" type="ORF">NECAME_06757</name>
</gene>
<proteinExistence type="predicted"/>
<dbReference type="SUPFAM" id="SSF53756">
    <property type="entry name" value="UDP-Glycosyltransferase/glycogen phosphorylase"/>
    <property type="match status" value="1"/>
</dbReference>
<name>W2TUJ4_NECAM</name>
<dbReference type="EMBL" id="KI657882">
    <property type="protein sequence ID" value="ETN84727.1"/>
    <property type="molecule type" value="Genomic_DNA"/>
</dbReference>
<dbReference type="KEGG" id="nai:NECAME_06757"/>
<evidence type="ECO:0000313" key="2">
    <source>
        <dbReference type="EMBL" id="ETN84727.1"/>
    </source>
</evidence>
<reference evidence="3" key="1">
    <citation type="journal article" date="2014" name="Nat. Genet.">
        <title>Genome of the human hookworm Necator americanus.</title>
        <authorList>
            <person name="Tang Y.T."/>
            <person name="Gao X."/>
            <person name="Rosa B.A."/>
            <person name="Abubucker S."/>
            <person name="Hallsworth-Pepin K."/>
            <person name="Martin J."/>
            <person name="Tyagi R."/>
            <person name="Heizer E."/>
            <person name="Zhang X."/>
            <person name="Bhonagiri-Palsikar V."/>
            <person name="Minx P."/>
            <person name="Warren W.C."/>
            <person name="Wang Q."/>
            <person name="Zhan B."/>
            <person name="Hotez P.J."/>
            <person name="Sternberg P.W."/>
            <person name="Dougall A."/>
            <person name="Gaze S.T."/>
            <person name="Mulvenna J."/>
            <person name="Sotillo J."/>
            <person name="Ranganathan S."/>
            <person name="Rabelo E.M."/>
            <person name="Wilson R.K."/>
            <person name="Felgner P.L."/>
            <person name="Bethony J."/>
            <person name="Hawdon J.M."/>
            <person name="Gasser R.B."/>
            <person name="Loukas A."/>
            <person name="Mitreva M."/>
        </authorList>
    </citation>
    <scope>NUCLEOTIDE SEQUENCE [LARGE SCALE GENOMIC DNA]</scope>
</reference>
<dbReference type="Proteomes" id="UP000053676">
    <property type="component" value="Unassembled WGS sequence"/>
</dbReference>
<evidence type="ECO:0000313" key="3">
    <source>
        <dbReference type="Proteomes" id="UP000053676"/>
    </source>
</evidence>
<keyword evidence="1" id="KW-0812">Transmembrane</keyword>
<evidence type="ECO:0000256" key="1">
    <source>
        <dbReference type="SAM" id="Phobius"/>
    </source>
</evidence>
<keyword evidence="1" id="KW-0472">Membrane</keyword>
<keyword evidence="3" id="KW-1185">Reference proteome</keyword>
<protein>
    <submittedName>
        <fullName evidence="2">Uncharacterized protein</fullName>
    </submittedName>
</protein>
<accession>W2TUJ4</accession>
<dbReference type="OrthoDB" id="5835829at2759"/>
<sequence>MSLEMEFALETILNIFGNMLFGSLIELLAQVSYVFTNSNPYLDYPHPTIHKVVNIGGIAVSFDARKNVLPQDFVAKSVRVDAKYNIYMEIRDRGFTDCSTSS</sequence>
<keyword evidence="1" id="KW-1133">Transmembrane helix</keyword>
<organism evidence="2 3">
    <name type="scientific">Necator americanus</name>
    <name type="common">Human hookworm</name>
    <dbReference type="NCBI Taxonomy" id="51031"/>
    <lineage>
        <taxon>Eukaryota</taxon>
        <taxon>Metazoa</taxon>
        <taxon>Ecdysozoa</taxon>
        <taxon>Nematoda</taxon>
        <taxon>Chromadorea</taxon>
        <taxon>Rhabditida</taxon>
        <taxon>Rhabditina</taxon>
        <taxon>Rhabditomorpha</taxon>
        <taxon>Strongyloidea</taxon>
        <taxon>Ancylostomatidae</taxon>
        <taxon>Bunostominae</taxon>
        <taxon>Necator</taxon>
    </lineage>
</organism>